<evidence type="ECO:0000313" key="3">
    <source>
        <dbReference type="Proteomes" id="UP001303889"/>
    </source>
</evidence>
<dbReference type="Gene3D" id="1.10.510.10">
    <property type="entry name" value="Transferase(Phosphotransferase) domain 1"/>
    <property type="match status" value="1"/>
</dbReference>
<evidence type="ECO:0000259" key="1">
    <source>
        <dbReference type="PROSITE" id="PS50011"/>
    </source>
</evidence>
<dbReference type="InterPro" id="IPR001245">
    <property type="entry name" value="Ser-Thr/Tyr_kinase_cat_dom"/>
</dbReference>
<organism evidence="2 3">
    <name type="scientific">Staphylotrichum tortipilum</name>
    <dbReference type="NCBI Taxonomy" id="2831512"/>
    <lineage>
        <taxon>Eukaryota</taxon>
        <taxon>Fungi</taxon>
        <taxon>Dikarya</taxon>
        <taxon>Ascomycota</taxon>
        <taxon>Pezizomycotina</taxon>
        <taxon>Sordariomycetes</taxon>
        <taxon>Sordariomycetidae</taxon>
        <taxon>Sordariales</taxon>
        <taxon>Chaetomiaceae</taxon>
        <taxon>Staphylotrichum</taxon>
    </lineage>
</organism>
<keyword evidence="2" id="KW-0808">Transferase</keyword>
<reference evidence="2" key="1">
    <citation type="journal article" date="2023" name="Mol. Phylogenet. Evol.">
        <title>Genome-scale phylogeny and comparative genomics of the fungal order Sordariales.</title>
        <authorList>
            <person name="Hensen N."/>
            <person name="Bonometti L."/>
            <person name="Westerberg I."/>
            <person name="Brannstrom I.O."/>
            <person name="Guillou S."/>
            <person name="Cros-Aarteil S."/>
            <person name="Calhoun S."/>
            <person name="Haridas S."/>
            <person name="Kuo A."/>
            <person name="Mondo S."/>
            <person name="Pangilinan J."/>
            <person name="Riley R."/>
            <person name="LaButti K."/>
            <person name="Andreopoulos B."/>
            <person name="Lipzen A."/>
            <person name="Chen C."/>
            <person name="Yan M."/>
            <person name="Daum C."/>
            <person name="Ng V."/>
            <person name="Clum A."/>
            <person name="Steindorff A."/>
            <person name="Ohm R.A."/>
            <person name="Martin F."/>
            <person name="Silar P."/>
            <person name="Natvig D.O."/>
            <person name="Lalanne C."/>
            <person name="Gautier V."/>
            <person name="Ament-Velasquez S.L."/>
            <person name="Kruys A."/>
            <person name="Hutchinson M.I."/>
            <person name="Powell A.J."/>
            <person name="Barry K."/>
            <person name="Miller A.N."/>
            <person name="Grigoriev I.V."/>
            <person name="Debuchy R."/>
            <person name="Gladieux P."/>
            <person name="Hiltunen Thoren M."/>
            <person name="Johannesson H."/>
        </authorList>
    </citation>
    <scope>NUCLEOTIDE SEQUENCE</scope>
    <source>
        <strain evidence="2">CBS 103.79</strain>
    </source>
</reference>
<accession>A0AAN6MHA5</accession>
<dbReference type="AlphaFoldDB" id="A0AAN6MHA5"/>
<protein>
    <submittedName>
        <fullName evidence="2">Kinase-like domain-containing protein</fullName>
    </submittedName>
</protein>
<dbReference type="InterPro" id="IPR011009">
    <property type="entry name" value="Kinase-like_dom_sf"/>
</dbReference>
<dbReference type="SMART" id="SM00220">
    <property type="entry name" value="S_TKc"/>
    <property type="match status" value="1"/>
</dbReference>
<reference evidence="2" key="2">
    <citation type="submission" date="2023-05" db="EMBL/GenBank/DDBJ databases">
        <authorList>
            <consortium name="Lawrence Berkeley National Laboratory"/>
            <person name="Steindorff A."/>
            <person name="Hensen N."/>
            <person name="Bonometti L."/>
            <person name="Westerberg I."/>
            <person name="Brannstrom I.O."/>
            <person name="Guillou S."/>
            <person name="Cros-Aarteil S."/>
            <person name="Calhoun S."/>
            <person name="Haridas S."/>
            <person name="Kuo A."/>
            <person name="Mondo S."/>
            <person name="Pangilinan J."/>
            <person name="Riley R."/>
            <person name="Labutti K."/>
            <person name="Andreopoulos B."/>
            <person name="Lipzen A."/>
            <person name="Chen C."/>
            <person name="Yanf M."/>
            <person name="Daum C."/>
            <person name="Ng V."/>
            <person name="Clum A."/>
            <person name="Ohm R."/>
            <person name="Martin F."/>
            <person name="Silar P."/>
            <person name="Natvig D."/>
            <person name="Lalanne C."/>
            <person name="Gautier V."/>
            <person name="Ament-Velasquez S.L."/>
            <person name="Kruys A."/>
            <person name="Hutchinson M.I."/>
            <person name="Powell A.J."/>
            <person name="Barry K."/>
            <person name="Miller A.N."/>
            <person name="Grigoriev I.V."/>
            <person name="Debuchy R."/>
            <person name="Gladieux P."/>
            <person name="Thoren M.H."/>
            <person name="Johannesson H."/>
        </authorList>
    </citation>
    <scope>NUCLEOTIDE SEQUENCE</scope>
    <source>
        <strain evidence="2">CBS 103.79</strain>
    </source>
</reference>
<dbReference type="Pfam" id="PF07714">
    <property type="entry name" value="PK_Tyr_Ser-Thr"/>
    <property type="match status" value="1"/>
</dbReference>
<dbReference type="Proteomes" id="UP001303889">
    <property type="component" value="Unassembled WGS sequence"/>
</dbReference>
<evidence type="ECO:0000313" key="2">
    <source>
        <dbReference type="EMBL" id="KAK3900194.1"/>
    </source>
</evidence>
<gene>
    <name evidence="2" type="ORF">C8A05DRAFT_45915</name>
</gene>
<keyword evidence="3" id="KW-1185">Reference proteome</keyword>
<dbReference type="InterPro" id="IPR000719">
    <property type="entry name" value="Prot_kinase_dom"/>
</dbReference>
<keyword evidence="2" id="KW-0418">Kinase</keyword>
<comment type="caution">
    <text evidence="2">The sequence shown here is derived from an EMBL/GenBank/DDBJ whole genome shotgun (WGS) entry which is preliminary data.</text>
</comment>
<name>A0AAN6MHA5_9PEZI</name>
<dbReference type="GO" id="GO:0004672">
    <property type="term" value="F:protein kinase activity"/>
    <property type="evidence" value="ECO:0007669"/>
    <property type="project" value="InterPro"/>
</dbReference>
<sequence length="275" mass="31720">MCTLFSIGQVLKGRIGHYVISKQLQETPVIVKSALNHPRVSNERDVLERFTGQSRYIRLLVDEIVEPAEEVTIVLRHLNSTVLRASISKTLTRTELKYVSRQIPGALRVVHGRVENRSSDVQLADFGGTLPVDHQHAREGAAVGAAIWRSPESLLGMLWGVERDIWSFGTLLISLIYGGDFNIFDPPGEFHVLRRQFQFFGPPPPKYAQLFVEQMMVERMLAIRENLREDVKPFRMITEREMCEADKRFIGWFMKIDLRDWSAAEEIMDHEWWGE</sequence>
<feature type="domain" description="Protein kinase" evidence="1">
    <location>
        <begin position="1"/>
        <end position="273"/>
    </location>
</feature>
<proteinExistence type="predicted"/>
<dbReference type="SUPFAM" id="SSF56112">
    <property type="entry name" value="Protein kinase-like (PK-like)"/>
    <property type="match status" value="1"/>
</dbReference>
<dbReference type="PROSITE" id="PS50011">
    <property type="entry name" value="PROTEIN_KINASE_DOM"/>
    <property type="match status" value="1"/>
</dbReference>
<dbReference type="EMBL" id="MU855697">
    <property type="protein sequence ID" value="KAK3900194.1"/>
    <property type="molecule type" value="Genomic_DNA"/>
</dbReference>
<dbReference type="GO" id="GO:0005524">
    <property type="term" value="F:ATP binding"/>
    <property type="evidence" value="ECO:0007669"/>
    <property type="project" value="InterPro"/>
</dbReference>